<dbReference type="InterPro" id="IPR017926">
    <property type="entry name" value="GATASE"/>
</dbReference>
<keyword evidence="3" id="KW-1185">Reference proteome</keyword>
<name>A0ABT7SA95_9CELL</name>
<feature type="domain" description="Glutamine amidotransferase" evidence="1">
    <location>
        <begin position="49"/>
        <end position="190"/>
    </location>
</feature>
<dbReference type="Gene3D" id="3.40.50.880">
    <property type="match status" value="1"/>
</dbReference>
<dbReference type="PANTHER" id="PTHR42695:SF5">
    <property type="entry name" value="GLUTAMINE AMIDOTRANSFERASE YLR126C-RELATED"/>
    <property type="match status" value="1"/>
</dbReference>
<dbReference type="NCBIfam" id="NF005743">
    <property type="entry name" value="PRK07567.1"/>
    <property type="match status" value="1"/>
</dbReference>
<organism evidence="2 3">
    <name type="scientific">Cellulomonas edaphi</name>
    <dbReference type="NCBI Taxonomy" id="3053468"/>
    <lineage>
        <taxon>Bacteria</taxon>
        <taxon>Bacillati</taxon>
        <taxon>Actinomycetota</taxon>
        <taxon>Actinomycetes</taxon>
        <taxon>Micrococcales</taxon>
        <taxon>Cellulomonadaceae</taxon>
        <taxon>Cellulomonas</taxon>
    </lineage>
</organism>
<dbReference type="Proteomes" id="UP001321453">
    <property type="component" value="Unassembled WGS sequence"/>
</dbReference>
<evidence type="ECO:0000259" key="1">
    <source>
        <dbReference type="Pfam" id="PF00117"/>
    </source>
</evidence>
<dbReference type="PANTHER" id="PTHR42695">
    <property type="entry name" value="GLUTAMINE AMIDOTRANSFERASE YLR126C-RELATED"/>
    <property type="match status" value="1"/>
</dbReference>
<protein>
    <submittedName>
        <fullName evidence="2">Glutamine amidotransferase</fullName>
    </submittedName>
</protein>
<dbReference type="InterPro" id="IPR029062">
    <property type="entry name" value="Class_I_gatase-like"/>
</dbReference>
<accession>A0ABT7SA95</accession>
<dbReference type="InterPro" id="IPR044992">
    <property type="entry name" value="ChyE-like"/>
</dbReference>
<sequence length="242" mass="25970">MLPFVLLASRAEDVAADGEYEAMLRYSGLTPDELVRVRLEAVPMPAIDLAAISGVIVGGSPFDASSSDKSPVQVRVEAEMSALLDRLVPADFPFLGACYGVGTLGVHQGAVIDGTYSEPISPTTISLTDEGRADPLLAGMPDSFEAFVGHKEACRTLPPSATLLASSPACPVQMFRVRSHLYATQFHPELDVEGISTRIRVYRDYGYYEPRQADEVLAGVAAAQVGAVHAILRRFVKLFARS</sequence>
<dbReference type="RefSeq" id="WP_289447931.1">
    <property type="nucleotide sequence ID" value="NZ_JAUCGR010000004.1"/>
</dbReference>
<keyword evidence="2" id="KW-0315">Glutamine amidotransferase</keyword>
<dbReference type="Pfam" id="PF00117">
    <property type="entry name" value="GATase"/>
    <property type="match status" value="1"/>
</dbReference>
<comment type="caution">
    <text evidence="2">The sequence shown here is derived from an EMBL/GenBank/DDBJ whole genome shotgun (WGS) entry which is preliminary data.</text>
</comment>
<evidence type="ECO:0000313" key="3">
    <source>
        <dbReference type="Proteomes" id="UP001321453"/>
    </source>
</evidence>
<proteinExistence type="predicted"/>
<dbReference type="EMBL" id="JAUCGR010000004">
    <property type="protein sequence ID" value="MDM7832434.1"/>
    <property type="molecule type" value="Genomic_DNA"/>
</dbReference>
<reference evidence="2 3" key="1">
    <citation type="submission" date="2023-06" db="EMBL/GenBank/DDBJ databases">
        <title>Cellulomonas sp. MW9 Whole genome sequence.</title>
        <authorList>
            <person name="Park S."/>
        </authorList>
    </citation>
    <scope>NUCLEOTIDE SEQUENCE [LARGE SCALE GENOMIC DNA]</scope>
    <source>
        <strain evidence="2 3">MW9</strain>
    </source>
</reference>
<gene>
    <name evidence="2" type="ORF">QRT05_13920</name>
</gene>
<dbReference type="PROSITE" id="PS51273">
    <property type="entry name" value="GATASE_TYPE_1"/>
    <property type="match status" value="1"/>
</dbReference>
<dbReference type="CDD" id="cd01741">
    <property type="entry name" value="GATase1_1"/>
    <property type="match status" value="1"/>
</dbReference>
<dbReference type="SUPFAM" id="SSF52317">
    <property type="entry name" value="Class I glutamine amidotransferase-like"/>
    <property type="match status" value="1"/>
</dbReference>
<evidence type="ECO:0000313" key="2">
    <source>
        <dbReference type="EMBL" id="MDM7832434.1"/>
    </source>
</evidence>